<name>A0ABQ9WBA8_SAGOE</name>
<proteinExistence type="predicted"/>
<dbReference type="InterPro" id="IPR036920">
    <property type="entry name" value="Ribosomal_uL16_sf"/>
</dbReference>
<dbReference type="SUPFAM" id="SSF54686">
    <property type="entry name" value="Ribosomal protein L16p/L10e"/>
    <property type="match status" value="1"/>
</dbReference>
<dbReference type="PANTHER" id="PTHR11726">
    <property type="entry name" value="60S RIBOSOMAL PROTEIN L10"/>
    <property type="match status" value="1"/>
</dbReference>
<keyword evidence="2" id="KW-1185">Reference proteome</keyword>
<sequence>MLSPPWSPDKHVGRLWKAHKDGCFSERGKNFAYKVTVPQGRVARVRLSHIVMSIGITLQNKKHVIKAHMGVNFKFPDCQVTHISKKRRFTAVFNADVFEDMAEKHLIPVTLTSQQQEVGAAFLREAGILLIKSPQH</sequence>
<dbReference type="Proteomes" id="UP001266305">
    <property type="component" value="Unassembled WGS sequence"/>
</dbReference>
<dbReference type="InterPro" id="IPR001197">
    <property type="entry name" value="Ribosomal_uL16_euk_arch"/>
</dbReference>
<reference evidence="1 2" key="1">
    <citation type="submission" date="2023-05" db="EMBL/GenBank/DDBJ databases">
        <title>B98-5 Cell Line De Novo Hybrid Assembly: An Optical Mapping Approach.</title>
        <authorList>
            <person name="Kananen K."/>
            <person name="Auerbach J.A."/>
            <person name="Kautto E."/>
            <person name="Blachly J.S."/>
        </authorList>
    </citation>
    <scope>NUCLEOTIDE SEQUENCE [LARGE SCALE GENOMIC DNA]</scope>
    <source>
        <strain evidence="1">B95-8</strain>
        <tissue evidence="1">Cell line</tissue>
    </source>
</reference>
<organism evidence="1 2">
    <name type="scientific">Saguinus oedipus</name>
    <name type="common">Cotton-top tamarin</name>
    <name type="synonym">Oedipomidas oedipus</name>
    <dbReference type="NCBI Taxonomy" id="9490"/>
    <lineage>
        <taxon>Eukaryota</taxon>
        <taxon>Metazoa</taxon>
        <taxon>Chordata</taxon>
        <taxon>Craniata</taxon>
        <taxon>Vertebrata</taxon>
        <taxon>Euteleostomi</taxon>
        <taxon>Mammalia</taxon>
        <taxon>Eutheria</taxon>
        <taxon>Euarchontoglires</taxon>
        <taxon>Primates</taxon>
        <taxon>Haplorrhini</taxon>
        <taxon>Platyrrhini</taxon>
        <taxon>Cebidae</taxon>
        <taxon>Callitrichinae</taxon>
        <taxon>Saguinus</taxon>
    </lineage>
</organism>
<protein>
    <submittedName>
        <fullName evidence="1">Uncharacterized protein</fullName>
    </submittedName>
</protein>
<evidence type="ECO:0000313" key="2">
    <source>
        <dbReference type="Proteomes" id="UP001266305"/>
    </source>
</evidence>
<gene>
    <name evidence="1" type="ORF">P7K49_004930</name>
</gene>
<evidence type="ECO:0000313" key="1">
    <source>
        <dbReference type="EMBL" id="KAK2118043.1"/>
    </source>
</evidence>
<dbReference type="Gene3D" id="3.90.1170.10">
    <property type="entry name" value="Ribosomal protein L10e/L16"/>
    <property type="match status" value="1"/>
</dbReference>
<comment type="caution">
    <text evidence="1">The sequence shown here is derived from an EMBL/GenBank/DDBJ whole genome shotgun (WGS) entry which is preliminary data.</text>
</comment>
<dbReference type="EMBL" id="JASSZA010000002">
    <property type="protein sequence ID" value="KAK2118043.1"/>
    <property type="molecule type" value="Genomic_DNA"/>
</dbReference>
<accession>A0ABQ9WBA8</accession>